<dbReference type="Pfam" id="PF03698">
    <property type="entry name" value="UPF0180"/>
    <property type="match status" value="1"/>
</dbReference>
<comment type="caution">
    <text evidence="2">The sequence shown here is derived from an EMBL/GenBank/DDBJ whole genome shotgun (WGS) entry which is preliminary data.</text>
</comment>
<evidence type="ECO:0000313" key="2">
    <source>
        <dbReference type="EMBL" id="KGP92088.1"/>
    </source>
</evidence>
<dbReference type="InterPro" id="IPR005370">
    <property type="entry name" value="UPF0180"/>
</dbReference>
<accession>A0A0A2UZ76</accession>
<evidence type="ECO:0000256" key="1">
    <source>
        <dbReference type="HAMAP-Rule" id="MF_00506"/>
    </source>
</evidence>
<gene>
    <name evidence="2" type="ORF">N780_00385</name>
</gene>
<dbReference type="OrthoDB" id="1708042at2"/>
<reference evidence="2 3" key="1">
    <citation type="submission" date="2013-08" db="EMBL/GenBank/DDBJ databases">
        <title>Genome of Pontibacillus chungwhensis.</title>
        <authorList>
            <person name="Wang Q."/>
            <person name="Wang G."/>
        </authorList>
    </citation>
    <scope>NUCLEOTIDE SEQUENCE [LARGE SCALE GENOMIC DNA]</scope>
    <source>
        <strain evidence="2 3">BH030062</strain>
    </source>
</reference>
<proteinExistence type="inferred from homology"/>
<dbReference type="Proteomes" id="UP000030153">
    <property type="component" value="Unassembled WGS sequence"/>
</dbReference>
<evidence type="ECO:0000313" key="3">
    <source>
        <dbReference type="Proteomes" id="UP000030153"/>
    </source>
</evidence>
<name>A0A0A2UZ76_9BACI</name>
<sequence>MARIGVEGTLSDVREALQSKGHDIVELKSEQDTQGCDCCVISGQDKNVMGMADAAMQGSVINANGMTAEEVCQAVDSRGQQQ</sequence>
<dbReference type="HAMAP" id="MF_00506">
    <property type="entry name" value="UPF0180"/>
    <property type="match status" value="1"/>
</dbReference>
<dbReference type="EMBL" id="AVBG01000003">
    <property type="protein sequence ID" value="KGP92088.1"/>
    <property type="molecule type" value="Genomic_DNA"/>
</dbReference>
<keyword evidence="3" id="KW-1185">Reference proteome</keyword>
<comment type="similarity">
    <text evidence="1">Belongs to the UPF0180 family.</text>
</comment>
<protein>
    <recommendedName>
        <fullName evidence="1">UPF0180 protein N780_00385</fullName>
    </recommendedName>
</protein>
<dbReference type="NCBIfam" id="NF002845">
    <property type="entry name" value="PRK03094.1"/>
    <property type="match status" value="1"/>
</dbReference>
<dbReference type="AlphaFoldDB" id="A0A0A2UZ76"/>
<dbReference type="RefSeq" id="WP_036780978.1">
    <property type="nucleotide sequence ID" value="NZ_AVBG01000003.1"/>
</dbReference>
<dbReference type="STRING" id="1385513.N780_00385"/>
<dbReference type="eggNOG" id="ENOG503307C">
    <property type="taxonomic scope" value="Bacteria"/>
</dbReference>
<organism evidence="2 3">
    <name type="scientific">Pontibacillus chungwhensis BH030062</name>
    <dbReference type="NCBI Taxonomy" id="1385513"/>
    <lineage>
        <taxon>Bacteria</taxon>
        <taxon>Bacillati</taxon>
        <taxon>Bacillota</taxon>
        <taxon>Bacilli</taxon>
        <taxon>Bacillales</taxon>
        <taxon>Bacillaceae</taxon>
        <taxon>Pontibacillus</taxon>
    </lineage>
</organism>